<dbReference type="AlphaFoldDB" id="A0A9Q9W0F4"/>
<dbReference type="GO" id="GO:0042393">
    <property type="term" value="F:histone binding"/>
    <property type="evidence" value="ECO:0007669"/>
    <property type="project" value="TreeGrafter"/>
</dbReference>
<feature type="region of interest" description="Disordered" evidence="7">
    <location>
        <begin position="128"/>
        <end position="150"/>
    </location>
</feature>
<evidence type="ECO:0000256" key="1">
    <source>
        <dbReference type="ARBA" id="ARBA00004123"/>
    </source>
</evidence>
<feature type="compositionally biased region" description="Pro residues" evidence="7">
    <location>
        <begin position="539"/>
        <end position="549"/>
    </location>
</feature>
<evidence type="ECO:0000256" key="6">
    <source>
        <dbReference type="PROSITE-ProRule" id="PRU00367"/>
    </source>
</evidence>
<dbReference type="GO" id="GO:0035102">
    <property type="term" value="C:PRC1 complex"/>
    <property type="evidence" value="ECO:0007669"/>
    <property type="project" value="TreeGrafter"/>
</dbReference>
<dbReference type="RefSeq" id="XP_042574548.1">
    <property type="nucleotide sequence ID" value="XM_042718614.1"/>
</dbReference>
<feature type="region of interest" description="Disordered" evidence="7">
    <location>
        <begin position="779"/>
        <end position="798"/>
    </location>
</feature>
<keyword evidence="2" id="KW-0479">Metal-binding</keyword>
<evidence type="ECO:0000256" key="2">
    <source>
        <dbReference type="ARBA" id="ARBA00022723"/>
    </source>
</evidence>
<accession>A0A9Q9W0F4</accession>
<evidence type="ECO:0000259" key="9">
    <source>
        <dbReference type="PROSITE" id="PS51024"/>
    </source>
</evidence>
<keyword evidence="4" id="KW-0862">Zinc</keyword>
<dbReference type="InterPro" id="IPR012313">
    <property type="entry name" value="Znf_FCS"/>
</dbReference>
<feature type="region of interest" description="Disordered" evidence="7">
    <location>
        <begin position="533"/>
        <end position="618"/>
    </location>
</feature>
<dbReference type="InterPro" id="IPR001660">
    <property type="entry name" value="SAM"/>
</dbReference>
<dbReference type="GO" id="GO:0008270">
    <property type="term" value="F:zinc ion binding"/>
    <property type="evidence" value="ECO:0007669"/>
    <property type="project" value="UniProtKB-KW"/>
</dbReference>
<feature type="compositionally biased region" description="Low complexity" evidence="7">
    <location>
        <begin position="34"/>
        <end position="47"/>
    </location>
</feature>
<dbReference type="PROSITE" id="PS51024">
    <property type="entry name" value="ZF_FCS"/>
    <property type="match status" value="1"/>
</dbReference>
<dbReference type="InterPro" id="IPR050548">
    <property type="entry name" value="PcG_chromatin_remod_factors"/>
</dbReference>
<feature type="region of interest" description="Disordered" evidence="7">
    <location>
        <begin position="1"/>
        <end position="63"/>
    </location>
</feature>
<dbReference type="Proteomes" id="UP001155660">
    <property type="component" value="Chromosome B2"/>
</dbReference>
<dbReference type="PROSITE" id="PS50105">
    <property type="entry name" value="SAM_DOMAIN"/>
    <property type="match status" value="1"/>
</dbReference>
<sequence length="941" mass="102606">MTGAVTEHRRARSRLIFTSDKQSQEEMEGDGCVTTASSSSALTASSTPRSNTPTGTQPNAIPLGNITSDRQAVQLIQQTLHRPQSMTAQYLQQMYAAQQQHILLQTAALQQQHQQNLTATQILTTTEQAAQTNGRQPTSSPPSSNGNVTQLASVSQTSITMPTSPVTQPIGRIQVTSSNSTAGAISQQAMLLGNSSPTGSQAQMYLRTQMLILTPAATDLTVVSSVSSQSASSQVQSLALRTHTPGALATPQNVQIKPSLQGQTLVCPLPKMSICPLKSTQLSQNLAEGSRSESLLTDVTQPPSAQPLIPPSTFTPVQSHTLVRHQLHCPSGQRVAPHQLFIQQSSTAHRQPIALRVTPHDSSLPPLALQTRTTPTTATVQSQHTEFLSVPSSSNQSASQSAVVSMSTAPPAVLPDPPPLHLGPVLEPVSQYSPLSSPPPLTMALPRLVQPQRLSLHSVQTVAVQSDHMLVSEEELPVSEAVVQLPFQNLPPPQTVAVDLKVQPATQTEAPSATPLLKETGSMDLVKDVERTCPQNRMPTPPSLSPPDEPQGSSDDVTNWTADLDQPSEPSSRSVIRSPEDPTYANSPPPPLLSSAVRSTSRLPPASLPGNPEGRPSQAIVRPHILTHLIEGFVIREGLEPFPVRRTSLETNLQATLPEDRENTESAQDDCLMDADHLENSTDSDLDNPPAEDGGLISTFLSNTLSKYEHFLQNFFFFFSEQTAENLPDVLECEFCGKRGFARTFLRSKRFCSMTCVRRFNVSCKKRLNLFRSEKVGRWPHRPMGKRGRPPGRINGGSRQHFLRQQLQDSHRTNNNQRASNSIWIEREEEEDPPGPMTTRLRLQAEREKEQDREREQSRVESSSGSDCLLDSSPSQWSVEQVCSFISTLPGCHDIAAEFRSQEIDGQALLLLTEDHLMSAMNIKLGPALKICAQINALKEH</sequence>
<dbReference type="SMART" id="SM00454">
    <property type="entry name" value="SAM"/>
    <property type="match status" value="1"/>
</dbReference>
<dbReference type="Pfam" id="PF21319">
    <property type="entry name" value="zf-FCS_1"/>
    <property type="match status" value="1"/>
</dbReference>
<dbReference type="PANTHER" id="PTHR12247:SF88">
    <property type="entry name" value="POLYHOMEOTIC-LIKE PROTEIN 3"/>
    <property type="match status" value="1"/>
</dbReference>
<evidence type="ECO:0000256" key="3">
    <source>
        <dbReference type="ARBA" id="ARBA00022771"/>
    </source>
</evidence>
<name>A0A9Q9W0F4_CYPCA</name>
<feature type="region of interest" description="Disordered" evidence="7">
    <location>
        <begin position="806"/>
        <end position="873"/>
    </location>
</feature>
<feature type="compositionally biased region" description="Low complexity" evidence="7">
    <location>
        <begin position="860"/>
        <end position="873"/>
    </location>
</feature>
<protein>
    <submittedName>
        <fullName evidence="10">Polyhomeotic-like protein 3 isoform X1</fullName>
    </submittedName>
</protein>
<evidence type="ECO:0000313" key="10">
    <source>
        <dbReference type="RefSeq" id="XP_042574548.1"/>
    </source>
</evidence>
<feature type="compositionally biased region" description="Polar residues" evidence="7">
    <location>
        <begin position="806"/>
        <end position="823"/>
    </location>
</feature>
<feature type="compositionally biased region" description="Polar residues" evidence="7">
    <location>
        <begin position="48"/>
        <end position="63"/>
    </location>
</feature>
<feature type="domain" description="SAM" evidence="8">
    <location>
        <begin position="877"/>
        <end position="941"/>
    </location>
</feature>
<dbReference type="GO" id="GO:0045892">
    <property type="term" value="P:negative regulation of DNA-templated transcription"/>
    <property type="evidence" value="ECO:0007669"/>
    <property type="project" value="TreeGrafter"/>
</dbReference>
<feature type="compositionally biased region" description="Polar residues" evidence="7">
    <location>
        <begin position="551"/>
        <end position="561"/>
    </location>
</feature>
<dbReference type="PANTHER" id="PTHR12247">
    <property type="entry name" value="POLYCOMB GROUP PROTEIN"/>
    <property type="match status" value="1"/>
</dbReference>
<dbReference type="GeneID" id="109102842"/>
<dbReference type="OrthoDB" id="2390104at2759"/>
<dbReference type="CDD" id="cd09577">
    <property type="entry name" value="SAM_Ph1_2_3"/>
    <property type="match status" value="1"/>
</dbReference>
<comment type="subcellular location">
    <subcellularLocation>
        <location evidence="1">Nucleus</location>
    </subcellularLocation>
</comment>
<feature type="compositionally biased region" description="Basic and acidic residues" evidence="7">
    <location>
        <begin position="843"/>
        <end position="859"/>
    </location>
</feature>
<dbReference type="KEGG" id="ccar:109102842"/>
<keyword evidence="5" id="KW-0539">Nucleus</keyword>
<evidence type="ECO:0000256" key="7">
    <source>
        <dbReference type="SAM" id="MobiDB-lite"/>
    </source>
</evidence>
<dbReference type="GO" id="GO:0003682">
    <property type="term" value="F:chromatin binding"/>
    <property type="evidence" value="ECO:0007669"/>
    <property type="project" value="TreeGrafter"/>
</dbReference>
<dbReference type="Pfam" id="PF00536">
    <property type="entry name" value="SAM_1"/>
    <property type="match status" value="1"/>
</dbReference>
<feature type="compositionally biased region" description="Basic residues" evidence="7">
    <location>
        <begin position="779"/>
        <end position="790"/>
    </location>
</feature>
<organism evidence="10">
    <name type="scientific">Cyprinus carpio</name>
    <name type="common">Common carp</name>
    <dbReference type="NCBI Taxonomy" id="7962"/>
    <lineage>
        <taxon>Eukaryota</taxon>
        <taxon>Metazoa</taxon>
        <taxon>Chordata</taxon>
        <taxon>Craniata</taxon>
        <taxon>Vertebrata</taxon>
        <taxon>Euteleostomi</taxon>
        <taxon>Actinopterygii</taxon>
        <taxon>Neopterygii</taxon>
        <taxon>Teleostei</taxon>
        <taxon>Ostariophysi</taxon>
        <taxon>Cypriniformes</taxon>
        <taxon>Cyprinidae</taxon>
        <taxon>Cyprininae</taxon>
        <taxon>Cyprinus</taxon>
    </lineage>
</organism>
<gene>
    <name evidence="10" type="primary">LOC109102842</name>
</gene>
<keyword evidence="3 6" id="KW-0863">Zinc-finger</keyword>
<feature type="domain" description="FCS-type" evidence="9">
    <location>
        <begin position="724"/>
        <end position="758"/>
    </location>
</feature>
<reference evidence="10" key="1">
    <citation type="submission" date="2025-08" db="UniProtKB">
        <authorList>
            <consortium name="RefSeq"/>
        </authorList>
    </citation>
    <scope>IDENTIFICATION</scope>
    <source>
        <tissue evidence="10">Muscle</tissue>
    </source>
</reference>
<proteinExistence type="predicted"/>
<evidence type="ECO:0000256" key="5">
    <source>
        <dbReference type="ARBA" id="ARBA00023242"/>
    </source>
</evidence>
<evidence type="ECO:0000256" key="4">
    <source>
        <dbReference type="ARBA" id="ARBA00022833"/>
    </source>
</evidence>
<dbReference type="SMR" id="A0A9Q9W0F4"/>
<evidence type="ECO:0000259" key="8">
    <source>
        <dbReference type="PROSITE" id="PS50105"/>
    </source>
</evidence>